<dbReference type="EMBL" id="UIGY01000209">
    <property type="protein sequence ID" value="SUZ13016.1"/>
    <property type="molecule type" value="Genomic_DNA"/>
</dbReference>
<feature type="non-terminal residue" evidence="2">
    <location>
        <position position="240"/>
    </location>
</feature>
<gene>
    <name evidence="2" type="ORF">BGT96224V2_LOCUS6174</name>
</gene>
<accession>A0A381LIM1</accession>
<proteinExistence type="predicted"/>
<feature type="compositionally biased region" description="Low complexity" evidence="1">
    <location>
        <begin position="116"/>
        <end position="127"/>
    </location>
</feature>
<feature type="region of interest" description="Disordered" evidence="1">
    <location>
        <begin position="56"/>
        <end position="148"/>
    </location>
</feature>
<feature type="compositionally biased region" description="Polar residues" evidence="1">
    <location>
        <begin position="128"/>
        <end position="148"/>
    </location>
</feature>
<sequence length="240" mass="26329">MSNFSPPTPPTKPVKAKSFGGRIFCRNTTEARPEHASNKLDSLSRKNESVFDDACLDGLRHPRSSPCVLLSRRPANLDDPALPLHPTEHLPASPTATATIHQSNRRPMHSGRLHSSKSASSIATKTAQKISLTPKSSNPNLQATSSTPILAPTPLSSLIKQSFQDIQALRRVSKTPSLRADPGPEPQQELDFERVEQNLKRFEDVYTKFLEGGRNEGEPIEEVHLMAMVCRRSGLISGVV</sequence>
<protein>
    <submittedName>
        <fullName evidence="2">BgtAc-31204</fullName>
    </submittedName>
</protein>
<organism evidence="2">
    <name type="scientific">Blumeria graminis f. sp. tritici 96224</name>
    <dbReference type="NCBI Taxonomy" id="1268274"/>
    <lineage>
        <taxon>Eukaryota</taxon>
        <taxon>Fungi</taxon>
        <taxon>Dikarya</taxon>
        <taxon>Ascomycota</taxon>
        <taxon>Pezizomycotina</taxon>
        <taxon>Leotiomycetes</taxon>
        <taxon>Erysiphales</taxon>
        <taxon>Erysiphaceae</taxon>
        <taxon>Blumeria</taxon>
    </lineage>
</organism>
<feature type="compositionally biased region" description="Basic residues" evidence="1">
    <location>
        <begin position="103"/>
        <end position="115"/>
    </location>
</feature>
<feature type="compositionally biased region" description="Pro residues" evidence="1">
    <location>
        <begin position="1"/>
        <end position="12"/>
    </location>
</feature>
<dbReference type="AlphaFoldDB" id="A0A381LIM1"/>
<name>A0A381LIM1_BLUGR</name>
<reference evidence="2" key="1">
    <citation type="submission" date="2018-07" db="EMBL/GenBank/DDBJ databases">
        <authorList>
            <person name="Quirk P.G."/>
            <person name="Krulwich T.A."/>
        </authorList>
    </citation>
    <scope>NUCLEOTIDE SEQUENCE</scope>
    <source>
        <strain evidence="2">96224</strain>
    </source>
</reference>
<dbReference type="OrthoDB" id="3600179at2759"/>
<feature type="region of interest" description="Disordered" evidence="1">
    <location>
        <begin position="1"/>
        <end position="21"/>
    </location>
</feature>
<evidence type="ECO:0000256" key="1">
    <source>
        <dbReference type="SAM" id="MobiDB-lite"/>
    </source>
</evidence>
<evidence type="ECO:0000313" key="2">
    <source>
        <dbReference type="EMBL" id="SUZ13016.1"/>
    </source>
</evidence>